<comment type="caution">
    <text evidence="2">The sequence shown here is derived from an EMBL/GenBank/DDBJ whole genome shotgun (WGS) entry which is preliminary data.</text>
</comment>
<evidence type="ECO:0000256" key="1">
    <source>
        <dbReference type="SAM" id="MobiDB-lite"/>
    </source>
</evidence>
<name>A0ABQ6QL79_9BACT</name>
<protein>
    <submittedName>
        <fullName evidence="2">Uncharacterized protein</fullName>
    </submittedName>
</protein>
<accession>A0ABQ6QL79</accession>
<dbReference type="Proteomes" id="UP001342631">
    <property type="component" value="Unassembled WGS sequence"/>
</dbReference>
<feature type="region of interest" description="Disordered" evidence="1">
    <location>
        <begin position="1"/>
        <end position="47"/>
    </location>
</feature>
<dbReference type="EMBL" id="BTTX01000001">
    <property type="protein sequence ID" value="GMU04782.1"/>
    <property type="molecule type" value="Genomic_DNA"/>
</dbReference>
<organism evidence="2 3">
    <name type="scientific">Corallococcus caeni</name>
    <dbReference type="NCBI Taxonomy" id="3082388"/>
    <lineage>
        <taxon>Bacteria</taxon>
        <taxon>Pseudomonadati</taxon>
        <taxon>Myxococcota</taxon>
        <taxon>Myxococcia</taxon>
        <taxon>Myxococcales</taxon>
        <taxon>Cystobacterineae</taxon>
        <taxon>Myxococcaceae</taxon>
        <taxon>Corallococcus</taxon>
    </lineage>
</organism>
<gene>
    <name evidence="2" type="ORF">ASNO1_10340</name>
</gene>
<keyword evidence="3" id="KW-1185">Reference proteome</keyword>
<proteinExistence type="predicted"/>
<evidence type="ECO:0000313" key="2">
    <source>
        <dbReference type="EMBL" id="GMU04782.1"/>
    </source>
</evidence>
<evidence type="ECO:0000313" key="3">
    <source>
        <dbReference type="Proteomes" id="UP001342631"/>
    </source>
</evidence>
<sequence length="101" mass="10394">MRGKWDAVEDSTSSSDSGGGADTPRALAGGLHDVSTRPHSAAAHGARQGLLARGSSLTSLPGPGGCCLGVPRMDFLRARRGTRAPSVAPALEIRARRYIGK</sequence>
<reference evidence="2 3" key="1">
    <citation type="journal article" date="2024" name="Arch. Microbiol.">
        <title>Corallococcus caeni sp. nov., a novel myxobacterium isolated from activated sludge.</title>
        <authorList>
            <person name="Tomita S."/>
            <person name="Nakai R."/>
            <person name="Kuroda K."/>
            <person name="Kurashita H."/>
            <person name="Hatamoto M."/>
            <person name="Yamaguchi T."/>
            <person name="Narihiro T."/>
        </authorList>
    </citation>
    <scope>NUCLEOTIDE SEQUENCE [LARGE SCALE GENOMIC DNA]</scope>
    <source>
        <strain evidence="2 3">NO1</strain>
    </source>
</reference>